<dbReference type="SUPFAM" id="SSF50998">
    <property type="entry name" value="Quinoprotein alcohol dehydrogenase-like"/>
    <property type="match status" value="1"/>
</dbReference>
<protein>
    <submittedName>
        <fullName evidence="4">Uncharacterized protein</fullName>
    </submittedName>
</protein>
<dbReference type="SUPFAM" id="SSF50978">
    <property type="entry name" value="WD40 repeat-like"/>
    <property type="match status" value="1"/>
</dbReference>
<dbReference type="InterPro" id="IPR036322">
    <property type="entry name" value="WD40_repeat_dom_sf"/>
</dbReference>
<dbReference type="InterPro" id="IPR011047">
    <property type="entry name" value="Quinoprotein_ADH-like_sf"/>
</dbReference>
<comment type="caution">
    <text evidence="4">The sequence shown here is derived from an EMBL/GenBank/DDBJ whole genome shotgun (WGS) entry which is preliminary data.</text>
</comment>
<feature type="compositionally biased region" description="Low complexity" evidence="1">
    <location>
        <begin position="52"/>
        <end position="66"/>
    </location>
</feature>
<dbReference type="InterPro" id="IPR057854">
    <property type="entry name" value="TPR_WDR11"/>
</dbReference>
<proteinExistence type="predicted"/>
<evidence type="ECO:0000256" key="1">
    <source>
        <dbReference type="SAM" id="MobiDB-lite"/>
    </source>
</evidence>
<dbReference type="InterPro" id="IPR001680">
    <property type="entry name" value="WD40_rpt"/>
</dbReference>
<gene>
    <name evidence="4" type="primary">RvY_05852-1</name>
    <name evidence="4" type="synonym">RvY_05852.1</name>
    <name evidence="4" type="ORF">RvY_05852</name>
</gene>
<dbReference type="OrthoDB" id="1291858at2759"/>
<feature type="domain" description="WDR11 second beta-propeller" evidence="2">
    <location>
        <begin position="485"/>
        <end position="631"/>
    </location>
</feature>
<accession>A0A1D1V5E6</accession>
<dbReference type="InterPro" id="IPR015943">
    <property type="entry name" value="WD40/YVTN_repeat-like_dom_sf"/>
</dbReference>
<dbReference type="PANTHER" id="PTHR14593:SF5">
    <property type="entry name" value="WD REPEAT-CONTAINING PROTEIN 11"/>
    <property type="match status" value="1"/>
</dbReference>
<dbReference type="GO" id="GO:0005737">
    <property type="term" value="C:cytoplasm"/>
    <property type="evidence" value="ECO:0007669"/>
    <property type="project" value="TreeGrafter"/>
</dbReference>
<evidence type="ECO:0000259" key="2">
    <source>
        <dbReference type="Pfam" id="PF23752"/>
    </source>
</evidence>
<name>A0A1D1V5E6_RAMVA</name>
<dbReference type="EMBL" id="BDGG01000002">
    <property type="protein sequence ID" value="GAU94003.1"/>
    <property type="molecule type" value="Genomic_DNA"/>
</dbReference>
<dbReference type="Pfam" id="PF23752">
    <property type="entry name" value="Beta-prop_WDR11_2nd"/>
    <property type="match status" value="1"/>
</dbReference>
<dbReference type="InterPro" id="IPR057853">
    <property type="entry name" value="Beta-prop_WDR11_2nd"/>
</dbReference>
<keyword evidence="5" id="KW-1185">Reference proteome</keyword>
<feature type="domain" description="WDR11 TPR" evidence="3">
    <location>
        <begin position="942"/>
        <end position="1116"/>
    </location>
</feature>
<evidence type="ECO:0000259" key="3">
    <source>
        <dbReference type="Pfam" id="PF23753"/>
    </source>
</evidence>
<dbReference type="AlphaFoldDB" id="A0A1D1V5E6"/>
<organism evidence="4 5">
    <name type="scientific">Ramazzottius varieornatus</name>
    <name type="common">Water bear</name>
    <name type="synonym">Tardigrade</name>
    <dbReference type="NCBI Taxonomy" id="947166"/>
    <lineage>
        <taxon>Eukaryota</taxon>
        <taxon>Metazoa</taxon>
        <taxon>Ecdysozoa</taxon>
        <taxon>Tardigrada</taxon>
        <taxon>Eutardigrada</taxon>
        <taxon>Parachela</taxon>
        <taxon>Hypsibioidea</taxon>
        <taxon>Ramazzottiidae</taxon>
        <taxon>Ramazzottius</taxon>
    </lineage>
</organism>
<evidence type="ECO:0000313" key="5">
    <source>
        <dbReference type="Proteomes" id="UP000186922"/>
    </source>
</evidence>
<dbReference type="STRING" id="947166.A0A1D1V5E6"/>
<dbReference type="PANTHER" id="PTHR14593">
    <property type="entry name" value="WD REPEAT-CONTAINING PROTEIN 11"/>
    <property type="match status" value="1"/>
</dbReference>
<reference evidence="4 5" key="1">
    <citation type="journal article" date="2016" name="Nat. Commun.">
        <title>Extremotolerant tardigrade genome and improved radiotolerance of human cultured cells by tardigrade-unique protein.</title>
        <authorList>
            <person name="Hashimoto T."/>
            <person name="Horikawa D.D."/>
            <person name="Saito Y."/>
            <person name="Kuwahara H."/>
            <person name="Kozuka-Hata H."/>
            <person name="Shin-I T."/>
            <person name="Minakuchi Y."/>
            <person name="Ohishi K."/>
            <person name="Motoyama A."/>
            <person name="Aizu T."/>
            <person name="Enomoto A."/>
            <person name="Kondo K."/>
            <person name="Tanaka S."/>
            <person name="Hara Y."/>
            <person name="Koshikawa S."/>
            <person name="Sagara H."/>
            <person name="Miura T."/>
            <person name="Yokobori S."/>
            <person name="Miyagawa K."/>
            <person name="Suzuki Y."/>
            <person name="Kubo T."/>
            <person name="Oyama M."/>
            <person name="Kohara Y."/>
            <person name="Fujiyama A."/>
            <person name="Arakawa K."/>
            <person name="Katayama T."/>
            <person name="Toyoda A."/>
            <person name="Kunieda T."/>
        </authorList>
    </citation>
    <scope>NUCLEOTIDE SEQUENCE [LARGE SCALE GENOMIC DNA]</scope>
    <source>
        <strain evidence="4 5">YOKOZUNA-1</strain>
    </source>
</reference>
<dbReference type="InterPro" id="IPR039694">
    <property type="entry name" value="WDR11"/>
</dbReference>
<dbReference type="Proteomes" id="UP000186922">
    <property type="component" value="Unassembled WGS sequence"/>
</dbReference>
<dbReference type="Gene3D" id="2.130.10.10">
    <property type="entry name" value="YVTN repeat-like/Quinoprotein amine dehydrogenase"/>
    <property type="match status" value="3"/>
</dbReference>
<feature type="region of interest" description="Disordered" evidence="1">
    <location>
        <begin position="15"/>
        <end position="66"/>
    </location>
</feature>
<evidence type="ECO:0000313" key="4">
    <source>
        <dbReference type="EMBL" id="GAU94003.1"/>
    </source>
</evidence>
<dbReference type="Pfam" id="PF23753">
    <property type="entry name" value="TPR_WDR11"/>
    <property type="match status" value="1"/>
</dbReference>
<sequence length="1188" mass="132204">MDAKNVKLDVTAAEINDQLSTSGPAGANGPSESHDLLHLDIPPTEKQNGLLSPSPSVSAPVISPSTPSLADNNRNAVCTGAVPGSLNAQNEGAIDWGWQGFIAYGCQTLVVVYNVKAGKKLQVLDQHRFLVSQVKWPRENYCHGPRHLYSLRLASADTHGNVIVWDVCKGAPQSKFSESEAAICDMAWHWHQDAAQDMLLILHPASTFVLWNASTGTIIWKKVFSRVEHLESFDLDPHQPSRILFTAPDGVYIQNDFSIFKAPSSEPQRFSWTSNGKIDSSPAGSFLKDPTHSPSSLKADVRRRAARFLTRGSISGNDTSLTTVSDKNLIVEVFFHRSINDIIVVIYPRQIQLISLKFGSIYRILTLEKNLPNIISAIPIRQINGVYCLYSNGAVSFRSFVKGDKETVQQPEAGRLMKNTKPFGFVVDPVRETRAGVVLNDGRILVWTLEWMENDSDPSKALGLPPVQFSRPSKFFLTHLTSSLPPPPLVLQASARSMSNGGEEQLLAVGSSRGCVQLYDVWSNELKCEFFVQNLPIQGIEWVTEQLLLVYSYAQASIPSALVKCEVSLIDLSSGDVRVIRHGATDESPIRSIKISPSRDHFVIVFKNGAPEVWSIADGRHLVWHRPRSVPHATAAEWVRVVESKTMLLEEVKRRQELLLFVDMNGLFQAYKVKGNIVHEDKNSAFFTQTTIGHVTTMCRKKNKIIMGDVDGSLIKWLPSDSMAETKNLNRGWIKTIRFSPKERIMWAAILFNDGVDVWEIETMEQINMMKPKHFKINSLDWVSATCLALACMDGMIRIYDCRNFQTCTSVLTKSSLIDPKISPYVLHHHTALKAKSGLLLGLKESQVLLDQDTEDSLPHNDLPPIESLSVVDRGFLAALLMGDESDYHFWKTCMRGLPAKNSILKDYLSHSEDSVLLPGSELKTLQIDLANSALSNQESASDGFRKCIQHLVSIGESDRAVEHLLNMDASHPHYYEDSLKAALLTSLKSSNNAESVQSTVKLIATHLIASSSHVSDGVEILCAIGKVPDACRYLQSYGQYNEAAVLASVHSFFQTSESKDVFMKWVDYLCSPEINFRSFALILCVHFGASDRAFELMSSARNIERAVMFLKACEEDGVASPFLSDHYAPVCESVHLEYARYLHNIGLKKQALDYCDKGGKNGILLRKEFEILDHDMNEDALMKPSSM</sequence>
<dbReference type="SMART" id="SM00320">
    <property type="entry name" value="WD40"/>
    <property type="match status" value="4"/>
</dbReference>